<dbReference type="Proteomes" id="UP001350005">
    <property type="component" value="Unassembled WGS sequence"/>
</dbReference>
<evidence type="ECO:0000259" key="2">
    <source>
        <dbReference type="Pfam" id="PF13648"/>
    </source>
</evidence>
<proteinExistence type="predicted"/>
<name>A0ABU7R4X8_9FLAO</name>
<comment type="caution">
    <text evidence="3">The sequence shown here is derived from an EMBL/GenBank/DDBJ whole genome shotgun (WGS) entry which is preliminary data.</text>
</comment>
<keyword evidence="4" id="KW-1185">Reference proteome</keyword>
<sequence length="153" mass="17762">MMIKMIGSTAILLAFSALMSAQKLKKEDVTGFWKLKESGSYENKTRVKKDFDNCLLMRNYTLRDDGFAIYNYIEGSTGNCLPSEPRLSLWKIVDNRIQFYIGKDTIIEEVMVSFNKDNTMTFSSYIPTPVKDKDPKLEKVLNMIHYDVLEKQY</sequence>
<gene>
    <name evidence="3" type="ORF">V2E39_19990</name>
</gene>
<accession>A0ABU7R4X8</accession>
<evidence type="ECO:0000256" key="1">
    <source>
        <dbReference type="SAM" id="SignalP"/>
    </source>
</evidence>
<evidence type="ECO:0000313" key="4">
    <source>
        <dbReference type="Proteomes" id="UP001350005"/>
    </source>
</evidence>
<feature type="domain" description="Lipocalin-like" evidence="2">
    <location>
        <begin position="30"/>
        <end position="122"/>
    </location>
</feature>
<dbReference type="RefSeq" id="WP_241309376.1">
    <property type="nucleotide sequence ID" value="NZ_JAKYXJ010000002.1"/>
</dbReference>
<reference evidence="3 4" key="1">
    <citation type="submission" date="2024-01" db="EMBL/GenBank/DDBJ databases">
        <title>Whole genome of Chryseobacterium arthrosphaerae NNCa 2741.</title>
        <authorList>
            <person name="Boriskina E.V."/>
            <person name="Gordinskaya N.A."/>
            <person name="Kropotov V.S."/>
            <person name="Alekseeva A.E."/>
            <person name="Makhova M.A."/>
            <person name="Kryazhev D.V."/>
            <person name="Shkurkina I.S."/>
        </authorList>
    </citation>
    <scope>NUCLEOTIDE SEQUENCE [LARGE SCALE GENOMIC DNA]</scope>
    <source>
        <strain evidence="3 4">NNCa 2741</strain>
    </source>
</reference>
<feature type="signal peptide" evidence="1">
    <location>
        <begin position="1"/>
        <end position="20"/>
    </location>
</feature>
<protein>
    <submittedName>
        <fullName evidence="3">Lipocalin family protein</fullName>
    </submittedName>
</protein>
<evidence type="ECO:0000313" key="3">
    <source>
        <dbReference type="EMBL" id="MEE6129690.1"/>
    </source>
</evidence>
<feature type="chain" id="PRO_5046669530" evidence="1">
    <location>
        <begin position="21"/>
        <end position="153"/>
    </location>
</feature>
<dbReference type="InterPro" id="IPR024311">
    <property type="entry name" value="Lipocalin-like"/>
</dbReference>
<keyword evidence="1" id="KW-0732">Signal</keyword>
<dbReference type="EMBL" id="JAZGJU010000055">
    <property type="protein sequence ID" value="MEE6129690.1"/>
    <property type="molecule type" value="Genomic_DNA"/>
</dbReference>
<organism evidence="3 4">
    <name type="scientific">Chryseobacterium arthrosphaerae</name>
    <dbReference type="NCBI Taxonomy" id="651561"/>
    <lineage>
        <taxon>Bacteria</taxon>
        <taxon>Pseudomonadati</taxon>
        <taxon>Bacteroidota</taxon>
        <taxon>Flavobacteriia</taxon>
        <taxon>Flavobacteriales</taxon>
        <taxon>Weeksellaceae</taxon>
        <taxon>Chryseobacterium group</taxon>
        <taxon>Chryseobacterium</taxon>
    </lineage>
</organism>
<dbReference type="Pfam" id="PF13648">
    <property type="entry name" value="Lipocalin_4"/>
    <property type="match status" value="1"/>
</dbReference>